<dbReference type="GO" id="GO:0005524">
    <property type="term" value="F:ATP binding"/>
    <property type="evidence" value="ECO:0007669"/>
    <property type="project" value="InterPro"/>
</dbReference>
<feature type="domain" description="Helicase ATP-binding" evidence="2">
    <location>
        <begin position="284"/>
        <end position="574"/>
    </location>
</feature>
<evidence type="ECO:0000313" key="4">
    <source>
        <dbReference type="WBParaSite" id="L893_g3289.t1"/>
    </source>
</evidence>
<name>A0A1I8A5V3_9BILA</name>
<evidence type="ECO:0000259" key="2">
    <source>
        <dbReference type="PROSITE" id="PS51192"/>
    </source>
</evidence>
<accession>A0A1I8A5V3</accession>
<dbReference type="PROSITE" id="PS51192">
    <property type="entry name" value="HELICASE_ATP_BIND_1"/>
    <property type="match status" value="1"/>
</dbReference>
<dbReference type="Pfam" id="PF00270">
    <property type="entry name" value="DEAD"/>
    <property type="match status" value="1"/>
</dbReference>
<feature type="region of interest" description="Disordered" evidence="1">
    <location>
        <begin position="322"/>
        <end position="397"/>
    </location>
</feature>
<feature type="compositionally biased region" description="Basic and acidic residues" evidence="1">
    <location>
        <begin position="322"/>
        <end position="335"/>
    </location>
</feature>
<dbReference type="GO" id="GO:0003676">
    <property type="term" value="F:nucleic acid binding"/>
    <property type="evidence" value="ECO:0007669"/>
    <property type="project" value="InterPro"/>
</dbReference>
<organism evidence="3 4">
    <name type="scientific">Steinernema glaseri</name>
    <dbReference type="NCBI Taxonomy" id="37863"/>
    <lineage>
        <taxon>Eukaryota</taxon>
        <taxon>Metazoa</taxon>
        <taxon>Ecdysozoa</taxon>
        <taxon>Nematoda</taxon>
        <taxon>Chromadorea</taxon>
        <taxon>Rhabditida</taxon>
        <taxon>Tylenchina</taxon>
        <taxon>Panagrolaimomorpha</taxon>
        <taxon>Strongyloidoidea</taxon>
        <taxon>Steinernematidae</taxon>
        <taxon>Steinernema</taxon>
    </lineage>
</organism>
<keyword evidence="3" id="KW-1185">Reference proteome</keyword>
<dbReference type="SUPFAM" id="SSF52540">
    <property type="entry name" value="P-loop containing nucleoside triphosphate hydrolases"/>
    <property type="match status" value="1"/>
</dbReference>
<proteinExistence type="predicted"/>
<dbReference type="WBParaSite" id="L893_g3289.t1">
    <property type="protein sequence ID" value="L893_g3289.t1"/>
    <property type="gene ID" value="L893_g3289"/>
</dbReference>
<feature type="compositionally biased region" description="Acidic residues" evidence="1">
    <location>
        <begin position="377"/>
        <end position="397"/>
    </location>
</feature>
<dbReference type="InterPro" id="IPR011545">
    <property type="entry name" value="DEAD/DEAH_box_helicase_dom"/>
</dbReference>
<dbReference type="InterPro" id="IPR027417">
    <property type="entry name" value="P-loop_NTPase"/>
</dbReference>
<dbReference type="PANTHER" id="PTHR14074:SF16">
    <property type="entry name" value="ANTIVIRAL INNATE IMMUNE RESPONSE RECEPTOR RIG-I"/>
    <property type="match status" value="1"/>
</dbReference>
<dbReference type="PANTHER" id="PTHR14074">
    <property type="entry name" value="HELICASE WITH DEATH DOMAIN-RELATED"/>
    <property type="match status" value="1"/>
</dbReference>
<dbReference type="AlphaFoldDB" id="A0A1I8A5V3"/>
<feature type="compositionally biased region" description="Low complexity" evidence="1">
    <location>
        <begin position="336"/>
        <end position="346"/>
    </location>
</feature>
<sequence>MGELDEASIGRPPLGHVRLFRKEILESGVIDLGFIRSRSFLGQGVVEKLEALYNRDRPRAIKMFYRTVVHRYPKESMIFYDILMILFREETSVQNELSMRHVNPSAKKRYLELFKKDGQLTDENCTGDIVSSVLKAQPFIERLKEKYAKKYEGMIKNVETLLRERYHDAAACLILRQMPSCSTIGDEDDSWWFHFLDICDCDPGNRALLKLLDSNFRQTIDEFRKRQRIRNSPQLGLELFNAEIKDEDRKFRPQADYVKYRERLPYDRIQDPEEIELRDYQKELLSKVNGRNTIICAPTGSGKTILAAQLILDHFEKKRKECKQEMGRTDHRESVDSGAVDVGSSVKSMSQVDEDRATTISLTSEEEDRASTIALTSEEEEKEEEEEDEYSSLDEYEDVPLAKEEDTWVADEAWEEVGVWDEVRPMPTNNEIRLANVPARVVMIVPTIPLVGQQAQALCKYMRKKYYVHESSGAQSCDSPGCTILSADVTVVTPQMFYNLLTDPRESERLYISDFTMFIFDECHHCDGDHPYMNVMRLVRKFGGATPHIIGMTASVGVGFNKSKSKDIYDARDHMITMCAKLTASSIATVRQHIDSLREHVGIPDEQIITVDRKETTIRSKLVELVKVFEGHVAKRLQKTPIFGRHEKVRTFPDISKIAVYTGFLSEMENRVTTNSPHEVQEKNALLEAIKRVKLFYEILNLADLLPIGLVMDMHNLTKFKNCDNLQEEQEEHVKGLLELLRDESNLKEDLEKGMLRELMNILKKEYKREGETRTLIFVTTRCLADKLAHHLNQRWNECQMPEHDLRYEPVAFITSKSWV</sequence>
<dbReference type="SMART" id="SM00487">
    <property type="entry name" value="DEXDc"/>
    <property type="match status" value="1"/>
</dbReference>
<dbReference type="InterPro" id="IPR014001">
    <property type="entry name" value="Helicase_ATP-bd"/>
</dbReference>
<protein>
    <submittedName>
        <fullName evidence="4">Helicase ATP-binding domain-containing protein</fullName>
    </submittedName>
</protein>
<reference evidence="4" key="1">
    <citation type="submission" date="2016-11" db="UniProtKB">
        <authorList>
            <consortium name="WormBaseParasite"/>
        </authorList>
    </citation>
    <scope>IDENTIFICATION</scope>
</reference>
<evidence type="ECO:0000256" key="1">
    <source>
        <dbReference type="SAM" id="MobiDB-lite"/>
    </source>
</evidence>
<evidence type="ECO:0000313" key="3">
    <source>
        <dbReference type="Proteomes" id="UP000095287"/>
    </source>
</evidence>
<dbReference type="GO" id="GO:0005737">
    <property type="term" value="C:cytoplasm"/>
    <property type="evidence" value="ECO:0007669"/>
    <property type="project" value="TreeGrafter"/>
</dbReference>
<dbReference type="Proteomes" id="UP000095287">
    <property type="component" value="Unplaced"/>
</dbReference>
<dbReference type="InterPro" id="IPR051363">
    <property type="entry name" value="RLR_Helicase"/>
</dbReference>
<dbReference type="Gene3D" id="3.40.50.300">
    <property type="entry name" value="P-loop containing nucleotide triphosphate hydrolases"/>
    <property type="match status" value="3"/>
</dbReference>